<dbReference type="EMBL" id="JAPQKS010000003">
    <property type="protein sequence ID" value="KAJ5239339.1"/>
    <property type="molecule type" value="Genomic_DNA"/>
</dbReference>
<dbReference type="InterPro" id="IPR042099">
    <property type="entry name" value="ANL_N_sf"/>
</dbReference>
<dbReference type="GO" id="GO:0044550">
    <property type="term" value="P:secondary metabolite biosynthetic process"/>
    <property type="evidence" value="ECO:0007669"/>
    <property type="project" value="UniProtKB-ARBA"/>
</dbReference>
<gene>
    <name evidence="2" type="ORF">N7468_003958</name>
</gene>
<evidence type="ECO:0000313" key="2">
    <source>
        <dbReference type="EMBL" id="KAJ5239339.1"/>
    </source>
</evidence>
<dbReference type="PANTHER" id="PTHR43767">
    <property type="entry name" value="LONG-CHAIN-FATTY-ACID--COA LIGASE"/>
    <property type="match status" value="1"/>
</dbReference>
<dbReference type="GO" id="GO:0016878">
    <property type="term" value="F:acid-thiol ligase activity"/>
    <property type="evidence" value="ECO:0007669"/>
    <property type="project" value="UniProtKB-ARBA"/>
</dbReference>
<reference evidence="2" key="2">
    <citation type="journal article" date="2023" name="IMA Fungus">
        <title>Comparative genomic study of the Penicillium genus elucidates a diverse pangenome and 15 lateral gene transfer events.</title>
        <authorList>
            <person name="Petersen C."/>
            <person name="Sorensen T."/>
            <person name="Nielsen M.R."/>
            <person name="Sondergaard T.E."/>
            <person name="Sorensen J.L."/>
            <person name="Fitzpatrick D.A."/>
            <person name="Frisvad J.C."/>
            <person name="Nielsen K.L."/>
        </authorList>
    </citation>
    <scope>NUCLEOTIDE SEQUENCE</scope>
    <source>
        <strain evidence="2">IBT 19713</strain>
    </source>
</reference>
<dbReference type="RefSeq" id="XP_058332258.1">
    <property type="nucleotide sequence ID" value="XM_058473255.1"/>
</dbReference>
<dbReference type="AlphaFoldDB" id="A0A9W9P7N5"/>
<sequence length="544" mass="60027">MNALAQLTEDISLETPSLKSVILAGMTVNPSIVQRCQEVLGTSTLENFYGMTEGVFISTGPMADLTTAVLNDIVAIGKPISGAQVRVCDAKNGSTVPVGVEGVLHFSGATLVKGYMNCESDEFYNSENRTWFVTGDQAFMGNDKQLYIVGRHKDIIVRGGKNLSPSRIEDLLSQNPHFFALEPQVVAGEDDIAGEVPIVVTRVPTTDDMEDMMQKSICKNLGVHYTPRAWISLDSLGLDGFPRTSSGKIQMAKLKGLVANYMKAKEPAHTSHLSSTIVAIWSQLLGIQSSRLDTSAPVTQAADSILMLSARAKIKRQTGLGISLTEWLAIPTIAEQIETLERVGTRVHGNTEELTKSQGEIRSGPPRMEDMVHIGDDETAFHITKEIVEKILEKQEFSWEDVKDVFPCTDFIHILGRTRTPRSAITPPVSDILQEMRAALEKTLLVHPIMLSYLITDNELLDKELGLYVTMRHSTKILEKCILNFDSVDTLEQLRTLAMDYPFEDHAMLPGPLFRCLVVFVRETNSAAVISNSRCHIIPIILAF</sequence>
<comment type="caution">
    <text evidence="2">The sequence shown here is derived from an EMBL/GenBank/DDBJ whole genome shotgun (WGS) entry which is preliminary data.</text>
</comment>
<dbReference type="PANTHER" id="PTHR43767:SF1">
    <property type="entry name" value="NONRIBOSOMAL PEPTIDE SYNTHASE PES1 (EUROFUNG)-RELATED"/>
    <property type="match status" value="1"/>
</dbReference>
<dbReference type="Proteomes" id="UP001150941">
    <property type="component" value="Unassembled WGS sequence"/>
</dbReference>
<dbReference type="InterPro" id="IPR050237">
    <property type="entry name" value="ATP-dep_AMP-bd_enzyme"/>
</dbReference>
<dbReference type="SUPFAM" id="SSF47336">
    <property type="entry name" value="ACP-like"/>
    <property type="match status" value="1"/>
</dbReference>
<dbReference type="InterPro" id="IPR036736">
    <property type="entry name" value="ACP-like_sf"/>
</dbReference>
<dbReference type="Pfam" id="PF00501">
    <property type="entry name" value="AMP-binding"/>
    <property type="match status" value="1"/>
</dbReference>
<organism evidence="2 3">
    <name type="scientific">Penicillium chermesinum</name>
    <dbReference type="NCBI Taxonomy" id="63820"/>
    <lineage>
        <taxon>Eukaryota</taxon>
        <taxon>Fungi</taxon>
        <taxon>Dikarya</taxon>
        <taxon>Ascomycota</taxon>
        <taxon>Pezizomycotina</taxon>
        <taxon>Eurotiomycetes</taxon>
        <taxon>Eurotiomycetidae</taxon>
        <taxon>Eurotiales</taxon>
        <taxon>Aspergillaceae</taxon>
        <taxon>Penicillium</taxon>
    </lineage>
</organism>
<dbReference type="SUPFAM" id="SSF56801">
    <property type="entry name" value="Acetyl-CoA synthetase-like"/>
    <property type="match status" value="1"/>
</dbReference>
<dbReference type="InterPro" id="IPR045851">
    <property type="entry name" value="AMP-bd_C_sf"/>
</dbReference>
<dbReference type="InterPro" id="IPR009081">
    <property type="entry name" value="PP-bd_ACP"/>
</dbReference>
<dbReference type="Gene3D" id="1.10.1200.10">
    <property type="entry name" value="ACP-like"/>
    <property type="match status" value="1"/>
</dbReference>
<dbReference type="InterPro" id="IPR000873">
    <property type="entry name" value="AMP-dep_synth/lig_dom"/>
</dbReference>
<dbReference type="Gene3D" id="3.40.50.12780">
    <property type="entry name" value="N-terminal domain of ligase-like"/>
    <property type="match status" value="1"/>
</dbReference>
<keyword evidence="3" id="KW-1185">Reference proteome</keyword>
<reference evidence="2" key="1">
    <citation type="submission" date="2022-11" db="EMBL/GenBank/DDBJ databases">
        <authorList>
            <person name="Petersen C."/>
        </authorList>
    </citation>
    <scope>NUCLEOTIDE SEQUENCE</scope>
    <source>
        <strain evidence="2">IBT 19713</strain>
    </source>
</reference>
<protein>
    <recommendedName>
        <fullName evidence="1">Carrier domain-containing protein</fullName>
    </recommendedName>
</protein>
<dbReference type="PROSITE" id="PS50075">
    <property type="entry name" value="CARRIER"/>
    <property type="match status" value="1"/>
</dbReference>
<dbReference type="OrthoDB" id="10253869at2759"/>
<name>A0A9W9P7N5_9EURO</name>
<dbReference type="Pfam" id="PF00550">
    <property type="entry name" value="PP-binding"/>
    <property type="match status" value="1"/>
</dbReference>
<accession>A0A9W9P7N5</accession>
<evidence type="ECO:0000259" key="1">
    <source>
        <dbReference type="PROSITE" id="PS50075"/>
    </source>
</evidence>
<feature type="domain" description="Carrier" evidence="1">
    <location>
        <begin position="268"/>
        <end position="344"/>
    </location>
</feature>
<dbReference type="GeneID" id="83200558"/>
<dbReference type="Gene3D" id="3.30.300.30">
    <property type="match status" value="1"/>
</dbReference>
<proteinExistence type="predicted"/>
<evidence type="ECO:0000313" key="3">
    <source>
        <dbReference type="Proteomes" id="UP001150941"/>
    </source>
</evidence>